<accession>A0A062UCG8</accession>
<dbReference type="EMBL" id="AWFF01000039">
    <property type="protein sequence ID" value="KCZ54279.1"/>
    <property type="molecule type" value="Genomic_DNA"/>
</dbReference>
<dbReference type="Proteomes" id="UP000027037">
    <property type="component" value="Unassembled WGS sequence"/>
</dbReference>
<comment type="caution">
    <text evidence="1">The sequence shown here is derived from an EMBL/GenBank/DDBJ whole genome shotgun (WGS) entry which is preliminary data.</text>
</comment>
<proteinExistence type="predicted"/>
<dbReference type="RefSeq" id="WP_034796308.1">
    <property type="nucleotide sequence ID" value="NZ_AWFF01000039.1"/>
</dbReference>
<dbReference type="STRING" id="1280946.HY29_14685"/>
<organism evidence="1 2">
    <name type="scientific">Hyphomonas beringensis</name>
    <dbReference type="NCBI Taxonomy" id="1280946"/>
    <lineage>
        <taxon>Bacteria</taxon>
        <taxon>Pseudomonadati</taxon>
        <taxon>Pseudomonadota</taxon>
        <taxon>Alphaproteobacteria</taxon>
        <taxon>Hyphomonadales</taxon>
        <taxon>Hyphomonadaceae</taxon>
        <taxon>Hyphomonas</taxon>
    </lineage>
</organism>
<gene>
    <name evidence="1" type="ORF">HY29_14685</name>
</gene>
<evidence type="ECO:0000313" key="2">
    <source>
        <dbReference type="Proteomes" id="UP000027037"/>
    </source>
</evidence>
<reference evidence="1 2" key="1">
    <citation type="journal article" date="2014" name="Antonie Van Leeuwenhoek">
        <title>Hyphomonas beringensis sp. nov. and Hyphomonas chukchiensis sp. nov., isolated from surface seawater of the Bering Sea and Chukchi Sea.</title>
        <authorList>
            <person name="Li C."/>
            <person name="Lai Q."/>
            <person name="Li G."/>
            <person name="Dong C."/>
            <person name="Wang J."/>
            <person name="Liao Y."/>
            <person name="Shao Z."/>
        </authorList>
    </citation>
    <scope>NUCLEOTIDE SEQUENCE [LARGE SCALE GENOMIC DNA]</scope>
    <source>
        <strain evidence="1 2">25B14_1</strain>
    </source>
</reference>
<keyword evidence="2" id="KW-1185">Reference proteome</keyword>
<dbReference type="PROSITE" id="PS51257">
    <property type="entry name" value="PROKAR_LIPOPROTEIN"/>
    <property type="match status" value="1"/>
</dbReference>
<sequence length="197" mass="21425">MRVQASLIALSVLVACGDAGIASRWGDGVQVFDRARYDTFHGFELETKALSGKWIVDCSATVSANANLNRNECVLKNWGGQKMATLGPIPAKRGLRIVISSRQAQSEITTIASSDYLEAPYLLSCGNLSFPPDAEEPLQPVKGTQVKAITDFLKTEKCTLGFRTREGEHAYDVNIPTEGFASASKFAEKWIAADHSR</sequence>
<evidence type="ECO:0000313" key="1">
    <source>
        <dbReference type="EMBL" id="KCZ54279.1"/>
    </source>
</evidence>
<protein>
    <submittedName>
        <fullName evidence="1">Uncharacterized protein</fullName>
    </submittedName>
</protein>
<dbReference type="AlphaFoldDB" id="A0A062UCG8"/>
<name>A0A062UCG8_9PROT</name>